<protein>
    <submittedName>
        <fullName evidence="2">Uncharacterized protein</fullName>
    </submittedName>
</protein>
<sequence>MFNHPIGEPVKLKRASRQQVKPSRTLPTSEVKRRTKKPGEVRTLSSKPRLPKERAPRKGSQIKGQEEKMEGLTLPGGGKKAIKKDLTQTPSCKYIISPPTCASRDVLKKHLMLGNQQPTCGSSAKVLTKQMVEKQGKKAEPQQLRVKSDSRKQKERIGGRDSGLERVSDGTFPTGGGSESYVSVSMTGKLSFTEIKPFIQLIITLAGIQDNGVAQGLHYPLYLPLPTLENNPPCLPQPWHLAVQHRTAPWSQ</sequence>
<evidence type="ECO:0000256" key="1">
    <source>
        <dbReference type="SAM" id="MobiDB-lite"/>
    </source>
</evidence>
<feature type="region of interest" description="Disordered" evidence="1">
    <location>
        <begin position="1"/>
        <end position="82"/>
    </location>
</feature>
<name>A0AAD4TSS3_OVIAM</name>
<dbReference type="Proteomes" id="UP001214576">
    <property type="component" value="Unassembled WGS sequence"/>
</dbReference>
<dbReference type="EMBL" id="JAKZEL010000023">
    <property type="protein sequence ID" value="KAI4531719.1"/>
    <property type="molecule type" value="Genomic_DNA"/>
</dbReference>
<accession>A0AAD4TSS3</accession>
<gene>
    <name evidence="2" type="ORF">MG293_018233</name>
</gene>
<feature type="compositionally biased region" description="Basic and acidic residues" evidence="1">
    <location>
        <begin position="134"/>
        <end position="168"/>
    </location>
</feature>
<dbReference type="AlphaFoldDB" id="A0AAD4TSS3"/>
<keyword evidence="3" id="KW-1185">Reference proteome</keyword>
<proteinExistence type="predicted"/>
<feature type="region of interest" description="Disordered" evidence="1">
    <location>
        <begin position="134"/>
        <end position="177"/>
    </location>
</feature>
<evidence type="ECO:0000313" key="3">
    <source>
        <dbReference type="Proteomes" id="UP001214576"/>
    </source>
</evidence>
<feature type="compositionally biased region" description="Polar residues" evidence="1">
    <location>
        <begin position="17"/>
        <end position="28"/>
    </location>
</feature>
<evidence type="ECO:0000313" key="2">
    <source>
        <dbReference type="EMBL" id="KAI4531719.1"/>
    </source>
</evidence>
<comment type="caution">
    <text evidence="2">The sequence shown here is derived from an EMBL/GenBank/DDBJ whole genome shotgun (WGS) entry which is preliminary data.</text>
</comment>
<organism evidence="2 3">
    <name type="scientific">Ovis ammon polii</name>
    <dbReference type="NCBI Taxonomy" id="230172"/>
    <lineage>
        <taxon>Eukaryota</taxon>
        <taxon>Metazoa</taxon>
        <taxon>Chordata</taxon>
        <taxon>Craniata</taxon>
        <taxon>Vertebrata</taxon>
        <taxon>Euteleostomi</taxon>
        <taxon>Mammalia</taxon>
        <taxon>Eutheria</taxon>
        <taxon>Laurasiatheria</taxon>
        <taxon>Artiodactyla</taxon>
        <taxon>Ruminantia</taxon>
        <taxon>Pecora</taxon>
        <taxon>Bovidae</taxon>
        <taxon>Caprinae</taxon>
        <taxon>Ovis</taxon>
    </lineage>
</organism>
<reference evidence="2" key="1">
    <citation type="submission" date="2022-03" db="EMBL/GenBank/DDBJ databases">
        <title>Genomic analyses of argali, domestic sheep and their hybrids provide insights into chromosomal evolution, heterosis and genetic basis of agronomic traits.</title>
        <authorList>
            <person name="Li M."/>
        </authorList>
    </citation>
    <scope>NUCLEOTIDE SEQUENCE</scope>
    <source>
        <strain evidence="2">CAU-MHL-2022a</strain>
        <tissue evidence="2">Skin</tissue>
    </source>
</reference>